<dbReference type="Proteomes" id="UP001172082">
    <property type="component" value="Unassembled WGS sequence"/>
</dbReference>
<dbReference type="SUPFAM" id="SSF48452">
    <property type="entry name" value="TPR-like"/>
    <property type="match status" value="1"/>
</dbReference>
<comment type="caution">
    <text evidence="1">The sequence shown here is derived from an EMBL/GenBank/DDBJ whole genome shotgun (WGS) entry which is preliminary data.</text>
</comment>
<sequence length="179" mass="20632">MSHETNIKELLQEAWSKRRVGNYDEARDLVKKAQSLCKKDDHLFLGRIYHIYMQFESDQDNYAEALALCQQSLEHYMKTGNPNLIAHSTRHIADLQRHLGLNIDSEHNYRKAIDIYRNNANTTQGELANALRGFGILLEELGKVEEAIAVWKETKELYDACDIQEGVDEANDKLDLLLD</sequence>
<organism evidence="1 2">
    <name type="scientific">Splendidivirga corallicola</name>
    <dbReference type="NCBI Taxonomy" id="3051826"/>
    <lineage>
        <taxon>Bacteria</taxon>
        <taxon>Pseudomonadati</taxon>
        <taxon>Bacteroidota</taxon>
        <taxon>Cytophagia</taxon>
        <taxon>Cytophagales</taxon>
        <taxon>Splendidivirgaceae</taxon>
        <taxon>Splendidivirga</taxon>
    </lineage>
</organism>
<proteinExistence type="predicted"/>
<dbReference type="SMART" id="SM00028">
    <property type="entry name" value="TPR"/>
    <property type="match status" value="3"/>
</dbReference>
<dbReference type="Gene3D" id="1.25.40.10">
    <property type="entry name" value="Tetratricopeptide repeat domain"/>
    <property type="match status" value="1"/>
</dbReference>
<gene>
    <name evidence="1" type="ORF">QQ008_29020</name>
</gene>
<dbReference type="InterPro" id="IPR011990">
    <property type="entry name" value="TPR-like_helical_dom_sf"/>
</dbReference>
<name>A0ABT8KXG5_9BACT</name>
<accession>A0ABT8KXG5</accession>
<reference evidence="1" key="1">
    <citation type="submission" date="2023-06" db="EMBL/GenBank/DDBJ databases">
        <title>Genomic of Parafulvivirga corallium.</title>
        <authorList>
            <person name="Wang G."/>
        </authorList>
    </citation>
    <scope>NUCLEOTIDE SEQUENCE</scope>
    <source>
        <strain evidence="1">BMA10</strain>
    </source>
</reference>
<keyword evidence="2" id="KW-1185">Reference proteome</keyword>
<dbReference type="RefSeq" id="WP_346755482.1">
    <property type="nucleotide sequence ID" value="NZ_JAUJEA010000019.1"/>
</dbReference>
<evidence type="ECO:0000313" key="2">
    <source>
        <dbReference type="Proteomes" id="UP001172082"/>
    </source>
</evidence>
<dbReference type="InterPro" id="IPR019734">
    <property type="entry name" value="TPR_rpt"/>
</dbReference>
<protein>
    <submittedName>
        <fullName evidence="1">Tetratricopeptide repeat protein</fullName>
    </submittedName>
</protein>
<dbReference type="EMBL" id="JAUJEA010000019">
    <property type="protein sequence ID" value="MDN5205460.1"/>
    <property type="molecule type" value="Genomic_DNA"/>
</dbReference>
<dbReference type="Pfam" id="PF13424">
    <property type="entry name" value="TPR_12"/>
    <property type="match status" value="1"/>
</dbReference>
<evidence type="ECO:0000313" key="1">
    <source>
        <dbReference type="EMBL" id="MDN5205460.1"/>
    </source>
</evidence>